<dbReference type="InterPro" id="IPR008778">
    <property type="entry name" value="Pirin_C_dom"/>
</dbReference>
<keyword evidence="2" id="KW-0408">Iron</keyword>
<evidence type="ECO:0000259" key="5">
    <source>
        <dbReference type="Pfam" id="PF05726"/>
    </source>
</evidence>
<protein>
    <recommendedName>
        <fullName evidence="8">Pirin N-terminal domain-containing protein</fullName>
    </recommendedName>
</protein>
<sequence>MKIRPLIHIEASRPTQDGDGVTIQRIAGFKNPLMDPFLMLDELKGDQSRDYIGGFPSHPHRGIETLTYMKTGHFLHQDHLGNRGELKDGGAQWMSAGKGVIHSEMPIMTQGQLHGFQLWINLPAEKKMQPADYQEFQKDTIANIELAQDSSMKLISGSYAGQRGPLVRQAVPMLIADLSLYGEHHLTIPDSMQVMAYLYQGRVATEKGSIHAGHMLYFGEGETVHLNTKDSARMLLLAGEPIREPIVHWGPFVMNSQQQIDTAIRQYQQGTLTD</sequence>
<dbReference type="InterPro" id="IPR003829">
    <property type="entry name" value="Pirin_N_dom"/>
</dbReference>
<reference evidence="7" key="1">
    <citation type="submission" date="2016-10" db="EMBL/GenBank/DDBJ databases">
        <authorList>
            <person name="Varghese N."/>
            <person name="Submissions S."/>
        </authorList>
    </citation>
    <scope>NUCLEOTIDE SEQUENCE [LARGE SCALE GENOMIC DNA]</scope>
    <source>
        <strain evidence="7">DSM 23317</strain>
    </source>
</reference>
<feature type="domain" description="Pirin N-terminal" evidence="4">
    <location>
        <begin position="31"/>
        <end position="120"/>
    </location>
</feature>
<dbReference type="GO" id="GO:0046872">
    <property type="term" value="F:metal ion binding"/>
    <property type="evidence" value="ECO:0007669"/>
    <property type="project" value="UniProtKB-KW"/>
</dbReference>
<accession>A0A1G8L9Q7</accession>
<comment type="similarity">
    <text evidence="1 3">Belongs to the pirin family.</text>
</comment>
<dbReference type="CDD" id="cd02909">
    <property type="entry name" value="cupin_pirin_N"/>
    <property type="match status" value="1"/>
</dbReference>
<evidence type="ECO:0000259" key="4">
    <source>
        <dbReference type="Pfam" id="PF02678"/>
    </source>
</evidence>
<gene>
    <name evidence="6" type="ORF">SAMN04488540_1021</name>
</gene>
<dbReference type="PANTHER" id="PTHR13903">
    <property type="entry name" value="PIRIN-RELATED"/>
    <property type="match status" value="1"/>
</dbReference>
<dbReference type="Gene3D" id="2.60.120.10">
    <property type="entry name" value="Jelly Rolls"/>
    <property type="match status" value="2"/>
</dbReference>
<evidence type="ECO:0000313" key="6">
    <source>
        <dbReference type="EMBL" id="SDI52391.1"/>
    </source>
</evidence>
<evidence type="ECO:0000256" key="1">
    <source>
        <dbReference type="ARBA" id="ARBA00008416"/>
    </source>
</evidence>
<name>A0A1G8L9Q7_9GAMM</name>
<dbReference type="InterPro" id="IPR014710">
    <property type="entry name" value="RmlC-like_jellyroll"/>
</dbReference>
<dbReference type="Pfam" id="PF05726">
    <property type="entry name" value="Pirin_C"/>
    <property type="match status" value="1"/>
</dbReference>
<dbReference type="CDD" id="cd02247">
    <property type="entry name" value="cupin_pirin_C"/>
    <property type="match status" value="1"/>
</dbReference>
<dbReference type="SUPFAM" id="SSF51182">
    <property type="entry name" value="RmlC-like cupins"/>
    <property type="match status" value="1"/>
</dbReference>
<dbReference type="EMBL" id="FNEM01000002">
    <property type="protein sequence ID" value="SDI52391.1"/>
    <property type="molecule type" value="Genomic_DNA"/>
</dbReference>
<evidence type="ECO:0000256" key="2">
    <source>
        <dbReference type="PIRSR" id="PIRSR006232-1"/>
    </source>
</evidence>
<dbReference type="InterPro" id="IPR011051">
    <property type="entry name" value="RmlC_Cupin_sf"/>
</dbReference>
<dbReference type="Proteomes" id="UP000199527">
    <property type="component" value="Unassembled WGS sequence"/>
</dbReference>
<feature type="binding site" evidence="2">
    <location>
        <position position="104"/>
    </location>
    <ligand>
        <name>Fe cation</name>
        <dbReference type="ChEBI" id="CHEBI:24875"/>
    </ligand>
</feature>
<feature type="domain" description="Pirin C-terminal" evidence="5">
    <location>
        <begin position="178"/>
        <end position="272"/>
    </location>
</feature>
<dbReference type="PANTHER" id="PTHR13903:SF8">
    <property type="entry name" value="PIRIN"/>
    <property type="match status" value="1"/>
</dbReference>
<dbReference type="AlphaFoldDB" id="A0A1G8L9Q7"/>
<dbReference type="Pfam" id="PF02678">
    <property type="entry name" value="Pirin"/>
    <property type="match status" value="1"/>
</dbReference>
<dbReference type="OrthoDB" id="9780903at2"/>
<keyword evidence="7" id="KW-1185">Reference proteome</keyword>
<evidence type="ECO:0008006" key="8">
    <source>
        <dbReference type="Google" id="ProtNLM"/>
    </source>
</evidence>
<organism evidence="6 7">
    <name type="scientific">Ferrimonas sediminum</name>
    <dbReference type="NCBI Taxonomy" id="718193"/>
    <lineage>
        <taxon>Bacteria</taxon>
        <taxon>Pseudomonadati</taxon>
        <taxon>Pseudomonadota</taxon>
        <taxon>Gammaproteobacteria</taxon>
        <taxon>Alteromonadales</taxon>
        <taxon>Ferrimonadaceae</taxon>
        <taxon>Ferrimonas</taxon>
    </lineage>
</organism>
<dbReference type="InterPro" id="IPR012093">
    <property type="entry name" value="Pirin"/>
</dbReference>
<comment type="cofactor">
    <cofactor evidence="2">
        <name>Fe cation</name>
        <dbReference type="ChEBI" id="CHEBI:24875"/>
    </cofactor>
    <text evidence="2">Binds 1 Fe cation per subunit.</text>
</comment>
<dbReference type="PIRSF" id="PIRSF006232">
    <property type="entry name" value="Pirin"/>
    <property type="match status" value="1"/>
</dbReference>
<feature type="binding site" evidence="2">
    <location>
        <position position="102"/>
    </location>
    <ligand>
        <name>Fe cation</name>
        <dbReference type="ChEBI" id="CHEBI:24875"/>
    </ligand>
</feature>
<feature type="binding site" evidence="2">
    <location>
        <position position="60"/>
    </location>
    <ligand>
        <name>Fe cation</name>
        <dbReference type="ChEBI" id="CHEBI:24875"/>
    </ligand>
</feature>
<feature type="binding site" evidence="2">
    <location>
        <position position="58"/>
    </location>
    <ligand>
        <name>Fe cation</name>
        <dbReference type="ChEBI" id="CHEBI:24875"/>
    </ligand>
</feature>
<evidence type="ECO:0000313" key="7">
    <source>
        <dbReference type="Proteomes" id="UP000199527"/>
    </source>
</evidence>
<proteinExistence type="inferred from homology"/>
<dbReference type="RefSeq" id="WP_090361389.1">
    <property type="nucleotide sequence ID" value="NZ_FNEM01000002.1"/>
</dbReference>
<evidence type="ECO:0000256" key="3">
    <source>
        <dbReference type="RuleBase" id="RU003457"/>
    </source>
</evidence>
<keyword evidence="2" id="KW-0479">Metal-binding</keyword>